<name>A3MUC7_PYRCJ</name>
<evidence type="ECO:0000313" key="1">
    <source>
        <dbReference type="EMBL" id="ABO08244.1"/>
    </source>
</evidence>
<proteinExistence type="predicted"/>
<dbReference type="GeneID" id="4909331"/>
<gene>
    <name evidence="1" type="ordered locus">Pcal_0818</name>
</gene>
<dbReference type="AlphaFoldDB" id="A3MUC7"/>
<dbReference type="EMBL" id="CP000561">
    <property type="protein sequence ID" value="ABO08244.1"/>
    <property type="molecule type" value="Genomic_DNA"/>
</dbReference>
<accession>A3MUC7</accession>
<dbReference type="KEGG" id="pcl:Pcal_0818"/>
<keyword evidence="2" id="KW-1185">Reference proteome</keyword>
<protein>
    <submittedName>
        <fullName evidence="1">Uncharacterized protein</fullName>
    </submittedName>
</protein>
<evidence type="ECO:0000313" key="2">
    <source>
        <dbReference type="Proteomes" id="UP000001431"/>
    </source>
</evidence>
<dbReference type="HOGENOM" id="CLU_181971_0_0_2"/>
<dbReference type="eggNOG" id="arCOG05511">
    <property type="taxonomic scope" value="Archaea"/>
</dbReference>
<dbReference type="Proteomes" id="UP000001431">
    <property type="component" value="Chromosome"/>
</dbReference>
<reference evidence="1" key="1">
    <citation type="submission" date="2007-02" db="EMBL/GenBank/DDBJ databases">
        <title>Complete sequence of Pyrobaculum calidifontis JCM 11548.</title>
        <authorList>
            <consortium name="US DOE Joint Genome Institute"/>
            <person name="Copeland A."/>
            <person name="Lucas S."/>
            <person name="Lapidus A."/>
            <person name="Barry K."/>
            <person name="Glavina del Rio T."/>
            <person name="Dalin E."/>
            <person name="Tice H."/>
            <person name="Pitluck S."/>
            <person name="Chain P."/>
            <person name="Malfatti S."/>
            <person name="Shin M."/>
            <person name="Vergez L."/>
            <person name="Schmutz J."/>
            <person name="Larimer F."/>
            <person name="Land M."/>
            <person name="Hauser L."/>
            <person name="Kyrpides N."/>
            <person name="Mikhailova N."/>
            <person name="Cozen A.E."/>
            <person name="Fitz-Gibbon S.T."/>
            <person name="House C.H."/>
            <person name="Saltikov C."/>
            <person name="Lowe T.M."/>
            <person name="Richardson P."/>
        </authorList>
    </citation>
    <scope>NUCLEOTIDE SEQUENCE [LARGE SCALE GENOMIC DNA]</scope>
    <source>
        <strain evidence="1">JCM 11548</strain>
    </source>
</reference>
<sequence>MKNIYIPLEKLDKLGEQYEVRRVGKEVEIVFTTPSIAEAASNPELGAERRRIIIRGVVSGDVVKIAEAYVEDEAGRRTRVDVGELELWAEYVKNL</sequence>
<dbReference type="RefSeq" id="WP_011849502.1">
    <property type="nucleotide sequence ID" value="NC_009073.1"/>
</dbReference>
<organism evidence="1 2">
    <name type="scientific">Pyrobaculum calidifontis (strain DSM 21063 / JCM 11548 / VA1)</name>
    <dbReference type="NCBI Taxonomy" id="410359"/>
    <lineage>
        <taxon>Archaea</taxon>
        <taxon>Thermoproteota</taxon>
        <taxon>Thermoprotei</taxon>
        <taxon>Thermoproteales</taxon>
        <taxon>Thermoproteaceae</taxon>
        <taxon>Pyrobaculum</taxon>
    </lineage>
</organism>